<accession>L0H039</accession>
<evidence type="ECO:0000256" key="1">
    <source>
        <dbReference type="SAM" id="MobiDB-lite"/>
    </source>
</evidence>
<dbReference type="Proteomes" id="UP000010816">
    <property type="component" value="Chromosome"/>
</dbReference>
<name>L0H039_9GAMM</name>
<proteinExistence type="predicted"/>
<dbReference type="EMBL" id="CP003051">
    <property type="protein sequence ID" value="AGA91581.1"/>
    <property type="molecule type" value="Genomic_DNA"/>
</dbReference>
<feature type="region of interest" description="Disordered" evidence="1">
    <location>
        <begin position="134"/>
        <end position="181"/>
    </location>
</feature>
<sequence length="202" mass="21836">MRGAVPDCALGGRLPAPHHDREPAPVGRTRSGQRSQFAMGIDKNQFISASCIFIRWTMAVGEICDTHCLIDSNTPIFQALIYMGAVLAEAFAGAVIHRRRLAFDGDACQAVRSCRSICAGSDPGSPRRRFRIRDTANTLSSDKKEAPLPGEGQRGNGFPGWGGREKGATQGGGDCVTPHREPSVFQSDAIRKSSVFLSVFFR</sequence>
<dbReference type="KEGG" id="tmb:Thimo_2881"/>
<feature type="compositionally biased region" description="Gly residues" evidence="1">
    <location>
        <begin position="152"/>
        <end position="162"/>
    </location>
</feature>
<gene>
    <name evidence="2" type="ORF">Thimo_2881</name>
</gene>
<organism evidence="2 3">
    <name type="scientific">Thioflavicoccus mobilis 8321</name>
    <dbReference type="NCBI Taxonomy" id="765912"/>
    <lineage>
        <taxon>Bacteria</taxon>
        <taxon>Pseudomonadati</taxon>
        <taxon>Pseudomonadota</taxon>
        <taxon>Gammaproteobacteria</taxon>
        <taxon>Chromatiales</taxon>
        <taxon>Chromatiaceae</taxon>
        <taxon>Thioflavicoccus</taxon>
    </lineage>
</organism>
<feature type="region of interest" description="Disordered" evidence="1">
    <location>
        <begin position="11"/>
        <end position="34"/>
    </location>
</feature>
<evidence type="ECO:0000313" key="2">
    <source>
        <dbReference type="EMBL" id="AGA91581.1"/>
    </source>
</evidence>
<dbReference type="AlphaFoldDB" id="L0H039"/>
<dbReference type="HOGENOM" id="CLU_1354083_0_0_6"/>
<reference evidence="2 3" key="1">
    <citation type="submission" date="2011-09" db="EMBL/GenBank/DDBJ databases">
        <title>Complete sequence of chromosome of Thioflavicoccus mobilis 8321.</title>
        <authorList>
            <consortium name="US DOE Joint Genome Institute"/>
            <person name="Lucas S."/>
            <person name="Han J."/>
            <person name="Lapidus A."/>
            <person name="Cheng J.-F."/>
            <person name="Goodwin L."/>
            <person name="Pitluck S."/>
            <person name="Peters L."/>
            <person name="Ovchinnikova G."/>
            <person name="Lu M."/>
            <person name="Detter J.C."/>
            <person name="Han C."/>
            <person name="Tapia R."/>
            <person name="Land M."/>
            <person name="Hauser L."/>
            <person name="Kyrpides N."/>
            <person name="Ivanova N."/>
            <person name="Pagani I."/>
            <person name="Vogl K."/>
            <person name="Liu Z."/>
            <person name="Imhoff J."/>
            <person name="Thiel V."/>
            <person name="Frigaard N.-U."/>
            <person name="Bryant D."/>
            <person name="Woyke T."/>
        </authorList>
    </citation>
    <scope>NUCLEOTIDE SEQUENCE [LARGE SCALE GENOMIC DNA]</scope>
    <source>
        <strain evidence="2 3">8321</strain>
    </source>
</reference>
<evidence type="ECO:0000313" key="3">
    <source>
        <dbReference type="Proteomes" id="UP000010816"/>
    </source>
</evidence>
<keyword evidence="3" id="KW-1185">Reference proteome</keyword>
<protein>
    <submittedName>
        <fullName evidence="2">Uncharacterized protein</fullName>
    </submittedName>
</protein>